<reference evidence="9 10" key="1">
    <citation type="submission" date="2017-11" db="EMBL/GenBank/DDBJ databases">
        <title>Isolation and Characterization of Family Methanocellaceae Species from Potential Methane Hydrate Area Offshore Southwestern Taiwan.</title>
        <authorList>
            <person name="Zhang W.-L."/>
            <person name="Chen W.-C."/>
            <person name="Lai M.-C."/>
            <person name="Chen S.-C."/>
        </authorList>
    </citation>
    <scope>NUCLEOTIDE SEQUENCE [LARGE SCALE GENOMIC DNA]</scope>
    <source>
        <strain evidence="9 10">CWC-04</strain>
    </source>
</reference>
<feature type="domain" description="PAC" evidence="7">
    <location>
        <begin position="233"/>
        <end position="285"/>
    </location>
</feature>
<comment type="caution">
    <text evidence="9">The sequence shown here is derived from an EMBL/GenBank/DDBJ whole genome shotgun (WGS) entry which is preliminary data.</text>
</comment>
<keyword evidence="10" id="KW-1185">Reference proteome</keyword>
<dbReference type="InterPro" id="IPR004089">
    <property type="entry name" value="MCPsignal_dom"/>
</dbReference>
<comment type="similarity">
    <text evidence="2">Belongs to the methyl-accepting chemotaxis (MCP) protein family.</text>
</comment>
<feature type="region of interest" description="Disordered" evidence="4">
    <location>
        <begin position="646"/>
        <end position="666"/>
    </location>
</feature>
<dbReference type="PROSITE" id="PS50112">
    <property type="entry name" value="PAS"/>
    <property type="match status" value="2"/>
</dbReference>
<feature type="domain" description="HAMP" evidence="8">
    <location>
        <begin position="297"/>
        <end position="340"/>
    </location>
</feature>
<dbReference type="SMART" id="SM00283">
    <property type="entry name" value="MA"/>
    <property type="match status" value="1"/>
</dbReference>
<dbReference type="CDD" id="cd11386">
    <property type="entry name" value="MCP_signal"/>
    <property type="match status" value="1"/>
</dbReference>
<dbReference type="InterPro" id="IPR013767">
    <property type="entry name" value="PAS_fold"/>
</dbReference>
<evidence type="ECO:0000259" key="6">
    <source>
        <dbReference type="PROSITE" id="PS50112"/>
    </source>
</evidence>
<dbReference type="GO" id="GO:0016020">
    <property type="term" value="C:membrane"/>
    <property type="evidence" value="ECO:0007669"/>
    <property type="project" value="InterPro"/>
</dbReference>
<accession>A0AAP2REX0</accession>
<dbReference type="PANTHER" id="PTHR32089">
    <property type="entry name" value="METHYL-ACCEPTING CHEMOTAXIS PROTEIN MCPB"/>
    <property type="match status" value="1"/>
</dbReference>
<dbReference type="PROSITE" id="PS50113">
    <property type="entry name" value="PAC"/>
    <property type="match status" value="2"/>
</dbReference>
<dbReference type="GO" id="GO:0004888">
    <property type="term" value="F:transmembrane signaling receptor activity"/>
    <property type="evidence" value="ECO:0007669"/>
    <property type="project" value="InterPro"/>
</dbReference>
<feature type="compositionally biased region" description="Polar residues" evidence="4">
    <location>
        <begin position="654"/>
        <end position="666"/>
    </location>
</feature>
<dbReference type="AlphaFoldDB" id="A0AAP2REX0"/>
<evidence type="ECO:0000259" key="8">
    <source>
        <dbReference type="PROSITE" id="PS50885"/>
    </source>
</evidence>
<dbReference type="Gene3D" id="1.10.287.950">
    <property type="entry name" value="Methyl-accepting chemotaxis protein"/>
    <property type="match status" value="1"/>
</dbReference>
<evidence type="ECO:0000256" key="4">
    <source>
        <dbReference type="SAM" id="MobiDB-lite"/>
    </source>
</evidence>
<dbReference type="InterPro" id="IPR000014">
    <property type="entry name" value="PAS"/>
</dbReference>
<gene>
    <name evidence="9" type="ORF">CUJ83_13910</name>
</gene>
<dbReference type="CDD" id="cd00130">
    <property type="entry name" value="PAS"/>
    <property type="match status" value="1"/>
</dbReference>
<dbReference type="InterPro" id="IPR035965">
    <property type="entry name" value="PAS-like_dom_sf"/>
</dbReference>
<dbReference type="Pfam" id="PF13426">
    <property type="entry name" value="PAS_9"/>
    <property type="match status" value="1"/>
</dbReference>
<evidence type="ECO:0000256" key="2">
    <source>
        <dbReference type="ARBA" id="ARBA00029447"/>
    </source>
</evidence>
<evidence type="ECO:0000256" key="3">
    <source>
        <dbReference type="PROSITE-ProRule" id="PRU00284"/>
    </source>
</evidence>
<evidence type="ECO:0000259" key="5">
    <source>
        <dbReference type="PROSITE" id="PS50111"/>
    </source>
</evidence>
<dbReference type="Proteomes" id="UP001320159">
    <property type="component" value="Unassembled WGS sequence"/>
</dbReference>
<evidence type="ECO:0000313" key="10">
    <source>
        <dbReference type="Proteomes" id="UP001320159"/>
    </source>
</evidence>
<organism evidence="9 10">
    <name type="scientific">Methanooceanicella nereidis</name>
    <dbReference type="NCBI Taxonomy" id="2052831"/>
    <lineage>
        <taxon>Archaea</taxon>
        <taxon>Methanobacteriati</taxon>
        <taxon>Methanobacteriota</taxon>
        <taxon>Stenosarchaea group</taxon>
        <taxon>Methanomicrobia</taxon>
        <taxon>Methanocellales</taxon>
        <taxon>Methanocellaceae</taxon>
        <taxon>Methanooceanicella</taxon>
    </lineage>
</organism>
<dbReference type="PANTHER" id="PTHR32089:SF112">
    <property type="entry name" value="LYSOZYME-LIKE PROTEIN-RELATED"/>
    <property type="match status" value="1"/>
</dbReference>
<name>A0AAP2REX0_9EURY</name>
<sequence>MVKLRGVEGRAIKMFSSVLGILMSAGKRSVKMNSSQYEKILSYIPDPILVRDADRNIVYCNNAAARLTGIAVDKACEYRCDRFMCNNIPSGYCDSSCPIEKSFRAGQREYIHDVKLKTVKGDTMYAQLTALVMTDEKGNFKGGIEIIRDTTKQKQNEIELKKQADNIQRMLRSIPVSLLIADQNHIVSYVSENFTTFSKKSVEESIGKSIRDVLNVKSDTVLDIVIDTKKSVINEERKIPIGKGVFMPALISAIPIKNSSGEFIGGIEVIQDITVIKEKEEQIKAQLEYNSRMTSLLVDGIEAVANGDLNRVMVKEHDDDFGKIFDSYNLLIRDLRSIIGEIKLNAGETKNKAQEVAESASQMSTSIEQVASASGEISRGAENLARLADEASSRARDANTLFRKLDSNAERSSVLAKEGARKAKEVGDEAADVSSGMKSINSAVREATQVVSGLDQAVKEIGKVTDTIKNIADQTNLLALNAAIEAARAGEHGRGFAVVAEEVRKLADESRKSTERINSLIENVQQETLRVMRSIENVSSESVEGEKVITSAMTNIQEVVRSVDEINRMIAEVSADARSGAEALESIAKSIEAAASTAEETASSSEETSASIEEQTASVEELNASAQVLGDVAENTYELLEKKFRMGDEKTAGQGMQATQKISLKV</sequence>
<evidence type="ECO:0000259" key="7">
    <source>
        <dbReference type="PROSITE" id="PS50113"/>
    </source>
</evidence>
<dbReference type="PROSITE" id="PS50885">
    <property type="entry name" value="HAMP"/>
    <property type="match status" value="1"/>
</dbReference>
<dbReference type="SMART" id="SM00091">
    <property type="entry name" value="PAS"/>
    <property type="match status" value="2"/>
</dbReference>
<feature type="domain" description="Methyl-accepting transducer" evidence="5">
    <location>
        <begin position="359"/>
        <end position="609"/>
    </location>
</feature>
<dbReference type="InterPro" id="IPR003660">
    <property type="entry name" value="HAMP_dom"/>
</dbReference>
<evidence type="ECO:0008006" key="11">
    <source>
        <dbReference type="Google" id="ProtNLM"/>
    </source>
</evidence>
<dbReference type="Pfam" id="PF00989">
    <property type="entry name" value="PAS"/>
    <property type="match status" value="1"/>
</dbReference>
<dbReference type="InterPro" id="IPR000700">
    <property type="entry name" value="PAS-assoc_C"/>
</dbReference>
<evidence type="ECO:0000256" key="1">
    <source>
        <dbReference type="ARBA" id="ARBA00023224"/>
    </source>
</evidence>
<dbReference type="InterPro" id="IPR004090">
    <property type="entry name" value="Chemotax_Me-accpt_rcpt"/>
</dbReference>
<dbReference type="Pfam" id="PF00015">
    <property type="entry name" value="MCPsignal"/>
    <property type="match status" value="1"/>
</dbReference>
<dbReference type="SUPFAM" id="SSF55785">
    <property type="entry name" value="PYP-like sensor domain (PAS domain)"/>
    <property type="match status" value="2"/>
</dbReference>
<dbReference type="GO" id="GO:0007165">
    <property type="term" value="P:signal transduction"/>
    <property type="evidence" value="ECO:0007669"/>
    <property type="project" value="UniProtKB-KW"/>
</dbReference>
<dbReference type="GO" id="GO:0006935">
    <property type="term" value="P:chemotaxis"/>
    <property type="evidence" value="ECO:0007669"/>
    <property type="project" value="InterPro"/>
</dbReference>
<feature type="domain" description="PAS" evidence="6">
    <location>
        <begin position="33"/>
        <end position="74"/>
    </location>
</feature>
<dbReference type="SUPFAM" id="SSF58104">
    <property type="entry name" value="Methyl-accepting chemotaxis protein (MCP) signaling domain"/>
    <property type="match status" value="1"/>
</dbReference>
<feature type="region of interest" description="Disordered" evidence="4">
    <location>
        <begin position="595"/>
        <end position="616"/>
    </location>
</feature>
<evidence type="ECO:0000313" key="9">
    <source>
        <dbReference type="EMBL" id="MCD1296094.1"/>
    </source>
</evidence>
<protein>
    <recommendedName>
        <fullName evidence="11">Methyl-accepting chemotaxis sensory transducer with Pas/Pac sensor</fullName>
    </recommendedName>
</protein>
<feature type="domain" description="PAC" evidence="7">
    <location>
        <begin position="110"/>
        <end position="162"/>
    </location>
</feature>
<dbReference type="PRINTS" id="PR00260">
    <property type="entry name" value="CHEMTRNSDUCR"/>
</dbReference>
<dbReference type="PROSITE" id="PS50111">
    <property type="entry name" value="CHEMOTAXIS_TRANSDUC_2"/>
    <property type="match status" value="1"/>
</dbReference>
<dbReference type="Gene3D" id="3.30.450.20">
    <property type="entry name" value="PAS domain"/>
    <property type="match status" value="2"/>
</dbReference>
<dbReference type="EMBL" id="PGCK01000013">
    <property type="protein sequence ID" value="MCD1296094.1"/>
    <property type="molecule type" value="Genomic_DNA"/>
</dbReference>
<dbReference type="NCBIfam" id="TIGR00229">
    <property type="entry name" value="sensory_box"/>
    <property type="match status" value="2"/>
</dbReference>
<feature type="domain" description="PAS" evidence="6">
    <location>
        <begin position="163"/>
        <end position="215"/>
    </location>
</feature>
<keyword evidence="1 3" id="KW-0807">Transducer</keyword>
<dbReference type="GO" id="GO:0006355">
    <property type="term" value="P:regulation of DNA-templated transcription"/>
    <property type="evidence" value="ECO:0007669"/>
    <property type="project" value="InterPro"/>
</dbReference>
<proteinExistence type="inferred from homology"/>